<evidence type="ECO:0000313" key="4">
    <source>
        <dbReference type="Proteomes" id="UP000477750"/>
    </source>
</evidence>
<dbReference type="EMBL" id="WIAO01000007">
    <property type="protein sequence ID" value="MQM25636.1"/>
    <property type="molecule type" value="Genomic_DNA"/>
</dbReference>
<keyword evidence="4" id="KW-1185">Reference proteome</keyword>
<dbReference type="Proteomes" id="UP000477750">
    <property type="component" value="Unassembled WGS sequence"/>
</dbReference>
<organism evidence="3 4">
    <name type="scientific">Glycomyces albidus</name>
    <dbReference type="NCBI Taxonomy" id="2656774"/>
    <lineage>
        <taxon>Bacteria</taxon>
        <taxon>Bacillati</taxon>
        <taxon>Actinomycetota</taxon>
        <taxon>Actinomycetes</taxon>
        <taxon>Glycomycetales</taxon>
        <taxon>Glycomycetaceae</taxon>
        <taxon>Glycomyces</taxon>
    </lineage>
</organism>
<evidence type="ECO:0000313" key="3">
    <source>
        <dbReference type="EMBL" id="MQM25636.1"/>
    </source>
</evidence>
<gene>
    <name evidence="3" type="ORF">GFD30_08645</name>
</gene>
<dbReference type="SUPFAM" id="SSF53756">
    <property type="entry name" value="UDP-Glycosyltransferase/glycogen phosphorylase"/>
    <property type="match status" value="1"/>
</dbReference>
<feature type="domain" description="Glycosyl transferase family 1" evidence="2">
    <location>
        <begin position="216"/>
        <end position="300"/>
    </location>
</feature>
<dbReference type="Gene3D" id="3.40.50.2000">
    <property type="entry name" value="Glycogen Phosphorylase B"/>
    <property type="match status" value="1"/>
</dbReference>
<dbReference type="Pfam" id="PF00534">
    <property type="entry name" value="Glycos_transf_1"/>
    <property type="match status" value="1"/>
</dbReference>
<protein>
    <submittedName>
        <fullName evidence="3">Glycosyltransferase</fullName>
    </submittedName>
</protein>
<comment type="caution">
    <text evidence="3">The sequence shown here is derived from an EMBL/GenBank/DDBJ whole genome shotgun (WGS) entry which is preliminary data.</text>
</comment>
<accession>A0A6L5G7M7</accession>
<proteinExistence type="predicted"/>
<evidence type="ECO:0000259" key="2">
    <source>
        <dbReference type="Pfam" id="PF00534"/>
    </source>
</evidence>
<evidence type="ECO:0000256" key="1">
    <source>
        <dbReference type="ARBA" id="ARBA00022679"/>
    </source>
</evidence>
<keyword evidence="1 3" id="KW-0808">Transferase</keyword>
<name>A0A6L5G7M7_9ACTN</name>
<dbReference type="InterPro" id="IPR001296">
    <property type="entry name" value="Glyco_trans_1"/>
</dbReference>
<dbReference type="RefSeq" id="WP_153024777.1">
    <property type="nucleotide sequence ID" value="NZ_WIAO01000007.1"/>
</dbReference>
<dbReference type="GO" id="GO:0016757">
    <property type="term" value="F:glycosyltransferase activity"/>
    <property type="evidence" value="ECO:0007669"/>
    <property type="project" value="InterPro"/>
</dbReference>
<dbReference type="AlphaFoldDB" id="A0A6L5G7M7"/>
<reference evidence="3 4" key="1">
    <citation type="submission" date="2019-10" db="EMBL/GenBank/DDBJ databases">
        <title>Glycomyces albidus sp. nov., a novel actinomycete isolated from rhizosphere soil of wheat (Triticum aestivum L.).</title>
        <authorList>
            <person name="Qian L."/>
        </authorList>
    </citation>
    <scope>NUCLEOTIDE SEQUENCE [LARGE SCALE GENOMIC DNA]</scope>
    <source>
        <strain evidence="3 4">NEAU-7082</strain>
    </source>
</reference>
<sequence>MRDTNPLQILAWHVHGSWMHSFVQGAHRYLLPVDADRGRFGLGRAGRPWSDDVVEVKVEALRDTEIDVIVLQRPEELAIAEEWLGRRPGRDVPAVYVEHNTPGAGAATTLHPLADRSDIPIVHVTHFNRLMWDSGLAPTVVIEHGVVDPGPRFTGELPHAVAVVNEPARRGRAAGADLLEALRAAAPVDLFGMAAEAVGSGPDGRGHALTGLPDLPLDELHTEMGRRRVYVHPARWTSMGLSLIEAMLLGLPVVAVASTAAATLPPEVGAVSCDVEALAKRLAELAGDRDLAAEVGRAARAYALAHHGLDDFLRRWDVLLARAVEK</sequence>